<evidence type="ECO:0000313" key="2">
    <source>
        <dbReference type="Proteomes" id="UP000462376"/>
    </source>
</evidence>
<evidence type="ECO:0000313" key="1">
    <source>
        <dbReference type="EMBL" id="KAB4228669.1"/>
    </source>
</evidence>
<name>A0A7J5HSW9_BACUN</name>
<dbReference type="Proteomes" id="UP000462376">
    <property type="component" value="Unassembled WGS sequence"/>
</dbReference>
<reference evidence="1 2" key="1">
    <citation type="journal article" date="2019" name="Nat. Med.">
        <title>A library of human gut bacterial isolates paired with longitudinal multiomics data enables mechanistic microbiome research.</title>
        <authorList>
            <person name="Poyet M."/>
            <person name="Groussin M."/>
            <person name="Gibbons S.M."/>
            <person name="Avila-Pacheco J."/>
            <person name="Jiang X."/>
            <person name="Kearney S.M."/>
            <person name="Perrotta A.R."/>
            <person name="Berdy B."/>
            <person name="Zhao S."/>
            <person name="Lieberman T.D."/>
            <person name="Swanson P.K."/>
            <person name="Smith M."/>
            <person name="Roesemann S."/>
            <person name="Alexander J.E."/>
            <person name="Rich S.A."/>
            <person name="Livny J."/>
            <person name="Vlamakis H."/>
            <person name="Clish C."/>
            <person name="Bullock K."/>
            <person name="Deik A."/>
            <person name="Scott J."/>
            <person name="Pierce K.A."/>
            <person name="Xavier R.J."/>
            <person name="Alm E.J."/>
        </authorList>
    </citation>
    <scope>NUCLEOTIDE SEQUENCE [LARGE SCALE GENOMIC DNA]</scope>
    <source>
        <strain evidence="1 2">BIOML-A5</strain>
    </source>
</reference>
<accession>A0A7J5HSW9</accession>
<protein>
    <submittedName>
        <fullName evidence="1">Uncharacterized protein</fullName>
    </submittedName>
</protein>
<sequence>MFGISLISTKKLNHLTSECSKLAIANVELSKQNATQAKTIMELTGEVRVLNSKILLNESISDDLQKKLNRKYPRKPYNKKLWWVL</sequence>
<dbReference type="AlphaFoldDB" id="A0A7J5HSW9"/>
<organism evidence="1 2">
    <name type="scientific">Bacteroides uniformis</name>
    <dbReference type="NCBI Taxonomy" id="820"/>
    <lineage>
        <taxon>Bacteria</taxon>
        <taxon>Pseudomonadati</taxon>
        <taxon>Bacteroidota</taxon>
        <taxon>Bacteroidia</taxon>
        <taxon>Bacteroidales</taxon>
        <taxon>Bacteroidaceae</taxon>
        <taxon>Bacteroides</taxon>
    </lineage>
</organism>
<dbReference type="RefSeq" id="WP_151882913.1">
    <property type="nucleotide sequence ID" value="NZ_WCTL01000036.1"/>
</dbReference>
<gene>
    <name evidence="1" type="ORF">GAP47_21310</name>
</gene>
<proteinExistence type="predicted"/>
<dbReference type="EMBL" id="WCTL01000036">
    <property type="protein sequence ID" value="KAB4228669.1"/>
    <property type="molecule type" value="Genomic_DNA"/>
</dbReference>
<comment type="caution">
    <text evidence="1">The sequence shown here is derived from an EMBL/GenBank/DDBJ whole genome shotgun (WGS) entry which is preliminary data.</text>
</comment>